<proteinExistence type="predicted"/>
<name>A0ABD3A950_9GENT</name>
<dbReference type="AlphaFoldDB" id="A0ABD3A950"/>
<feature type="compositionally biased region" description="Basic and acidic residues" evidence="1">
    <location>
        <begin position="54"/>
        <end position="76"/>
    </location>
</feature>
<dbReference type="EMBL" id="JBJUIK010000005">
    <property type="protein sequence ID" value="KAL3527723.1"/>
    <property type="molecule type" value="Genomic_DNA"/>
</dbReference>
<evidence type="ECO:0000313" key="3">
    <source>
        <dbReference type="Proteomes" id="UP001630127"/>
    </source>
</evidence>
<protein>
    <submittedName>
        <fullName evidence="2">Uncharacterized protein</fullName>
    </submittedName>
</protein>
<sequence>MEVEKTTKRLGDSKVWPPCVPLAIKFELFDPNKVKPINLPLDIGKLSDRRSISFEVDDKEREGSTPVTRREDEHANPHQSQIHCSQGAKWHENET</sequence>
<accession>A0ABD3A950</accession>
<dbReference type="Proteomes" id="UP001630127">
    <property type="component" value="Unassembled WGS sequence"/>
</dbReference>
<keyword evidence="3" id="KW-1185">Reference proteome</keyword>
<feature type="region of interest" description="Disordered" evidence="1">
    <location>
        <begin position="54"/>
        <end position="95"/>
    </location>
</feature>
<reference evidence="2 3" key="1">
    <citation type="submission" date="2024-11" db="EMBL/GenBank/DDBJ databases">
        <title>A near-complete genome assembly of Cinchona calisaya.</title>
        <authorList>
            <person name="Lian D.C."/>
            <person name="Zhao X.W."/>
            <person name="Wei L."/>
        </authorList>
    </citation>
    <scope>NUCLEOTIDE SEQUENCE [LARGE SCALE GENOMIC DNA]</scope>
    <source>
        <tissue evidence="2">Nenye</tissue>
    </source>
</reference>
<comment type="caution">
    <text evidence="2">The sequence shown here is derived from an EMBL/GenBank/DDBJ whole genome shotgun (WGS) entry which is preliminary data.</text>
</comment>
<evidence type="ECO:0000256" key="1">
    <source>
        <dbReference type="SAM" id="MobiDB-lite"/>
    </source>
</evidence>
<organism evidence="2 3">
    <name type="scientific">Cinchona calisaya</name>
    <dbReference type="NCBI Taxonomy" id="153742"/>
    <lineage>
        <taxon>Eukaryota</taxon>
        <taxon>Viridiplantae</taxon>
        <taxon>Streptophyta</taxon>
        <taxon>Embryophyta</taxon>
        <taxon>Tracheophyta</taxon>
        <taxon>Spermatophyta</taxon>
        <taxon>Magnoliopsida</taxon>
        <taxon>eudicotyledons</taxon>
        <taxon>Gunneridae</taxon>
        <taxon>Pentapetalae</taxon>
        <taxon>asterids</taxon>
        <taxon>lamiids</taxon>
        <taxon>Gentianales</taxon>
        <taxon>Rubiaceae</taxon>
        <taxon>Cinchonoideae</taxon>
        <taxon>Cinchoneae</taxon>
        <taxon>Cinchona</taxon>
    </lineage>
</organism>
<evidence type="ECO:0000313" key="2">
    <source>
        <dbReference type="EMBL" id="KAL3527723.1"/>
    </source>
</evidence>
<gene>
    <name evidence="2" type="ORF">ACH5RR_012379</name>
</gene>